<feature type="compositionally biased region" description="Basic and acidic residues" evidence="2">
    <location>
        <begin position="189"/>
        <end position="203"/>
    </location>
</feature>
<protein>
    <recommendedName>
        <fullName evidence="3">PH domain-containing protein</fullName>
    </recommendedName>
</protein>
<dbReference type="GO" id="GO:0005829">
    <property type="term" value="C:cytosol"/>
    <property type="evidence" value="ECO:0007669"/>
    <property type="project" value="GOC"/>
</dbReference>
<proteinExistence type="predicted"/>
<dbReference type="InterPro" id="IPR001849">
    <property type="entry name" value="PH_domain"/>
</dbReference>
<dbReference type="InterPro" id="IPR011993">
    <property type="entry name" value="PH-like_dom_sf"/>
</dbReference>
<dbReference type="PROSITE" id="PS50003">
    <property type="entry name" value="PH_DOMAIN"/>
    <property type="match status" value="1"/>
</dbReference>
<dbReference type="GO" id="GO:0055037">
    <property type="term" value="C:recycling endosome"/>
    <property type="evidence" value="ECO:0007669"/>
    <property type="project" value="TreeGrafter"/>
</dbReference>
<gene>
    <name evidence="4" type="ORF">NMOB1V02_LOCUS10576</name>
</gene>
<organism evidence="4">
    <name type="scientific">Notodromas monacha</name>
    <dbReference type="NCBI Taxonomy" id="399045"/>
    <lineage>
        <taxon>Eukaryota</taxon>
        <taxon>Metazoa</taxon>
        <taxon>Ecdysozoa</taxon>
        <taxon>Arthropoda</taxon>
        <taxon>Crustacea</taxon>
        <taxon>Oligostraca</taxon>
        <taxon>Ostracoda</taxon>
        <taxon>Podocopa</taxon>
        <taxon>Podocopida</taxon>
        <taxon>Cypridocopina</taxon>
        <taxon>Cypridoidea</taxon>
        <taxon>Cyprididae</taxon>
        <taxon>Notodromas</taxon>
    </lineage>
</organism>
<feature type="domain" description="PH" evidence="3">
    <location>
        <begin position="19"/>
        <end position="131"/>
    </location>
</feature>
<evidence type="ECO:0000256" key="2">
    <source>
        <dbReference type="SAM" id="MobiDB-lite"/>
    </source>
</evidence>
<dbReference type="EMBL" id="OA886632">
    <property type="protein sequence ID" value="CAD7282958.1"/>
    <property type="molecule type" value="Genomic_DNA"/>
</dbReference>
<dbReference type="PANTHER" id="PTHR22902">
    <property type="entry name" value="SESQUIPEDALIAN"/>
    <property type="match status" value="1"/>
</dbReference>
<dbReference type="InterPro" id="IPR045188">
    <property type="entry name" value="Boi1/Boi2-like"/>
</dbReference>
<dbReference type="AlphaFoldDB" id="A0A7R9GJS4"/>
<dbReference type="Gene3D" id="2.30.29.30">
    <property type="entry name" value="Pleckstrin-homology domain (PH domain)/Phosphotyrosine-binding domain (PTB)"/>
    <property type="match status" value="1"/>
</dbReference>
<feature type="compositionally biased region" description="Pro residues" evidence="2">
    <location>
        <begin position="264"/>
        <end position="275"/>
    </location>
</feature>
<dbReference type="Pfam" id="PF00169">
    <property type="entry name" value="PH"/>
    <property type="match status" value="1"/>
</dbReference>
<dbReference type="GO" id="GO:0005802">
    <property type="term" value="C:trans-Golgi network"/>
    <property type="evidence" value="ECO:0007669"/>
    <property type="project" value="TreeGrafter"/>
</dbReference>
<dbReference type="EMBL" id="CAJPEX010004595">
    <property type="protein sequence ID" value="CAG0923110.1"/>
    <property type="molecule type" value="Genomic_DNA"/>
</dbReference>
<dbReference type="GO" id="GO:0005769">
    <property type="term" value="C:early endosome"/>
    <property type="evidence" value="ECO:0007669"/>
    <property type="project" value="TreeGrafter"/>
</dbReference>
<dbReference type="PANTHER" id="PTHR22902:SF27">
    <property type="entry name" value="PLECKSTRIN HOMOLOGY DOMAIN-CONTAINING FAMILY A MEMBER 3"/>
    <property type="match status" value="1"/>
</dbReference>
<evidence type="ECO:0000256" key="1">
    <source>
        <dbReference type="ARBA" id="ARBA00022553"/>
    </source>
</evidence>
<dbReference type="GO" id="GO:0001881">
    <property type="term" value="P:receptor recycling"/>
    <property type="evidence" value="ECO:0007669"/>
    <property type="project" value="TreeGrafter"/>
</dbReference>
<evidence type="ECO:0000313" key="4">
    <source>
        <dbReference type="EMBL" id="CAD7282958.1"/>
    </source>
</evidence>
<name>A0A7R9GJS4_9CRUS</name>
<dbReference type="GO" id="GO:0007032">
    <property type="term" value="P:endosome organization"/>
    <property type="evidence" value="ECO:0007669"/>
    <property type="project" value="TreeGrafter"/>
</dbReference>
<feature type="compositionally biased region" description="Polar residues" evidence="2">
    <location>
        <begin position="233"/>
        <end position="247"/>
    </location>
</feature>
<sequence length="282" mass="31850">MPLRVNEKELENVCRSKTPGEIEGRLLFGPPEDYSEKKVQGFKERWFKLSGNLMFSFKLNEHGGVNKNAEPNGVLVVEDCLVQREGFEAVLFAFSITFAGGNSKYRRKYVFGCFSQEQAQKWVQHLRMASTQRLACRAVELEARIRLLGGKPNFEMSRITGTTNLIRAGSMPVLTMQNVPSPSTRHRPHESPHPPRQLDDLPKSKSKFYMKPPSLNISRPRERSLTPSGRRVSPTTGMSKSSFTSYFPSVPTPTPRERSKLKPSRPPPPVPPPPATKNLIEF</sequence>
<keyword evidence="1" id="KW-0597">Phosphoprotein</keyword>
<reference evidence="4" key="1">
    <citation type="submission" date="2020-11" db="EMBL/GenBank/DDBJ databases">
        <authorList>
            <person name="Tran Van P."/>
        </authorList>
    </citation>
    <scope>NUCLEOTIDE SEQUENCE</scope>
</reference>
<dbReference type="GO" id="GO:0042147">
    <property type="term" value="P:retrograde transport, endosome to Golgi"/>
    <property type="evidence" value="ECO:0007669"/>
    <property type="project" value="TreeGrafter"/>
</dbReference>
<dbReference type="SMART" id="SM00233">
    <property type="entry name" value="PH"/>
    <property type="match status" value="1"/>
</dbReference>
<dbReference type="SUPFAM" id="SSF50729">
    <property type="entry name" value="PH domain-like"/>
    <property type="match status" value="1"/>
</dbReference>
<evidence type="ECO:0000259" key="3">
    <source>
        <dbReference type="PROSITE" id="PS50003"/>
    </source>
</evidence>
<dbReference type="OrthoDB" id="10055808at2759"/>
<accession>A0A7R9GJS4</accession>
<evidence type="ECO:0000313" key="5">
    <source>
        <dbReference type="Proteomes" id="UP000678499"/>
    </source>
</evidence>
<feature type="region of interest" description="Disordered" evidence="2">
    <location>
        <begin position="171"/>
        <end position="282"/>
    </location>
</feature>
<keyword evidence="5" id="KW-1185">Reference proteome</keyword>
<dbReference type="Proteomes" id="UP000678499">
    <property type="component" value="Unassembled WGS sequence"/>
</dbReference>